<feature type="compositionally biased region" description="Basic and acidic residues" evidence="1">
    <location>
        <begin position="24"/>
        <end position="36"/>
    </location>
</feature>
<reference evidence="2" key="1">
    <citation type="submission" date="2018-05" db="EMBL/GenBank/DDBJ databases">
        <title>Draft genome of Mucuna pruriens seed.</title>
        <authorList>
            <person name="Nnadi N.E."/>
            <person name="Vos R."/>
            <person name="Hasami M.H."/>
            <person name="Devisetty U.K."/>
            <person name="Aguiy J.C."/>
        </authorList>
    </citation>
    <scope>NUCLEOTIDE SEQUENCE [LARGE SCALE GENOMIC DNA]</scope>
    <source>
        <strain evidence="2">JCA_2017</strain>
    </source>
</reference>
<sequence>MTNKFLLIKEETETEFNNLEEVETDSRSQPEAKSDFGDPQCKQIEAKVGQPISESTNKFSPPHSPSTELKPLPDHLKYAYLDEQQHFSVIIVNNLHREQEEKLLNVLRKHKKAIGWTLSNLPGINPSIYMHKILLEEEARPIRQ</sequence>
<gene>
    <name evidence="2" type="ORF">CR513_27275</name>
</gene>
<comment type="caution">
    <text evidence="2">The sequence shown here is derived from an EMBL/GenBank/DDBJ whole genome shotgun (WGS) entry which is preliminary data.</text>
</comment>
<proteinExistence type="predicted"/>
<evidence type="ECO:0000256" key="1">
    <source>
        <dbReference type="SAM" id="MobiDB-lite"/>
    </source>
</evidence>
<protein>
    <recommendedName>
        <fullName evidence="4">Reverse transcriptase domain-containing protein</fullName>
    </recommendedName>
</protein>
<dbReference type="Proteomes" id="UP000257109">
    <property type="component" value="Unassembled WGS sequence"/>
</dbReference>
<evidence type="ECO:0000313" key="3">
    <source>
        <dbReference type="Proteomes" id="UP000257109"/>
    </source>
</evidence>
<dbReference type="EMBL" id="QJKJ01005277">
    <property type="protein sequence ID" value="RDX90824.1"/>
    <property type="molecule type" value="Genomic_DNA"/>
</dbReference>
<dbReference type="AlphaFoldDB" id="A0A371GJW4"/>
<organism evidence="2 3">
    <name type="scientific">Mucuna pruriens</name>
    <name type="common">Velvet bean</name>
    <name type="synonym">Dolichos pruriens</name>
    <dbReference type="NCBI Taxonomy" id="157652"/>
    <lineage>
        <taxon>Eukaryota</taxon>
        <taxon>Viridiplantae</taxon>
        <taxon>Streptophyta</taxon>
        <taxon>Embryophyta</taxon>
        <taxon>Tracheophyta</taxon>
        <taxon>Spermatophyta</taxon>
        <taxon>Magnoliopsida</taxon>
        <taxon>eudicotyledons</taxon>
        <taxon>Gunneridae</taxon>
        <taxon>Pentapetalae</taxon>
        <taxon>rosids</taxon>
        <taxon>fabids</taxon>
        <taxon>Fabales</taxon>
        <taxon>Fabaceae</taxon>
        <taxon>Papilionoideae</taxon>
        <taxon>50 kb inversion clade</taxon>
        <taxon>NPAAA clade</taxon>
        <taxon>indigoferoid/millettioid clade</taxon>
        <taxon>Phaseoleae</taxon>
        <taxon>Mucuna</taxon>
    </lineage>
</organism>
<feature type="non-terminal residue" evidence="2">
    <location>
        <position position="1"/>
    </location>
</feature>
<accession>A0A371GJW4</accession>
<evidence type="ECO:0000313" key="2">
    <source>
        <dbReference type="EMBL" id="RDX90824.1"/>
    </source>
</evidence>
<feature type="region of interest" description="Disordered" evidence="1">
    <location>
        <begin position="16"/>
        <end position="71"/>
    </location>
</feature>
<evidence type="ECO:0008006" key="4">
    <source>
        <dbReference type="Google" id="ProtNLM"/>
    </source>
</evidence>
<dbReference type="OrthoDB" id="1752182at2759"/>
<keyword evidence="3" id="KW-1185">Reference proteome</keyword>
<name>A0A371GJW4_MUCPR</name>